<dbReference type="Pfam" id="PF16810">
    <property type="entry name" value="RXLR"/>
    <property type="match status" value="1"/>
</dbReference>
<feature type="signal peptide" evidence="5">
    <location>
        <begin position="1"/>
        <end position="22"/>
    </location>
</feature>
<evidence type="ECO:0000313" key="7">
    <source>
        <dbReference type="Proteomes" id="UP000028582"/>
    </source>
</evidence>
<keyword evidence="4 5" id="KW-0732">Signal</keyword>
<dbReference type="Proteomes" id="UP000028582">
    <property type="component" value="Unassembled WGS sequence"/>
</dbReference>
<comment type="caution">
    <text evidence="6">The sequence shown here is derived from an EMBL/GenBank/DDBJ whole genome shotgun (WGS) entry which is preliminary data.</text>
</comment>
<comment type="subcellular location">
    <subcellularLocation>
        <location evidence="1 5">Secreted</location>
    </subcellularLocation>
</comment>
<dbReference type="EMBL" id="ANJA01001911">
    <property type="protein sequence ID" value="ETO73363.1"/>
    <property type="molecule type" value="Genomic_DNA"/>
</dbReference>
<evidence type="ECO:0000256" key="5">
    <source>
        <dbReference type="RuleBase" id="RU367124"/>
    </source>
</evidence>
<name>A0A081A3A2_PHYNI</name>
<comment type="domain">
    <text evidence="5">The RxLR-dEER motif acts to carry the protein into the host cell cytoplasm through binding to cell surface phosphatidylinositol-3-phosphate.</text>
</comment>
<protein>
    <recommendedName>
        <fullName evidence="5">RxLR effector protein</fullName>
    </recommendedName>
</protein>
<dbReference type="AlphaFoldDB" id="A0A081A3A2"/>
<proteinExistence type="inferred from homology"/>
<feature type="chain" id="PRO_5028524420" description="RxLR effector protein" evidence="5">
    <location>
        <begin position="23"/>
        <end position="128"/>
    </location>
</feature>
<evidence type="ECO:0000313" key="6">
    <source>
        <dbReference type="EMBL" id="ETO73363.1"/>
    </source>
</evidence>
<dbReference type="InterPro" id="IPR031825">
    <property type="entry name" value="RXLR"/>
</dbReference>
<dbReference type="OrthoDB" id="140995at2759"/>
<keyword evidence="3 5" id="KW-0964">Secreted</keyword>
<comment type="similarity">
    <text evidence="2 5">Belongs to the RxLR effector family.</text>
</comment>
<evidence type="ECO:0000256" key="2">
    <source>
        <dbReference type="ARBA" id="ARBA00010400"/>
    </source>
</evidence>
<accession>A0A081A3A2</accession>
<sequence>MRFAFLLLAVTTVFLSSPGVVGAKESKVSEAGHQPNSIDASGAKRFLRSNKWIDDDSTDYAEKEERGATATMTDVLLKLDHWLKKGKSPGMVRKIKLPKAGYTGTRLDELADQYADAYRAKYSTFNGQ</sequence>
<comment type="function">
    <text evidence="5">Effector that suppresses plant defense responses during pathogen infection.</text>
</comment>
<reference evidence="6 7" key="1">
    <citation type="submission" date="2013-11" db="EMBL/GenBank/DDBJ databases">
        <title>The Genome Sequence of Phytophthora parasitica P1976.</title>
        <authorList>
            <consortium name="The Broad Institute Genomics Platform"/>
            <person name="Russ C."/>
            <person name="Tyler B."/>
            <person name="Panabieres F."/>
            <person name="Shan W."/>
            <person name="Tripathy S."/>
            <person name="Grunwald N."/>
            <person name="Machado M."/>
            <person name="Johnson C.S."/>
            <person name="Walker B."/>
            <person name="Young S."/>
            <person name="Zeng Q."/>
            <person name="Gargeya S."/>
            <person name="Fitzgerald M."/>
            <person name="Haas B."/>
            <person name="Abouelleil A."/>
            <person name="Allen A.W."/>
            <person name="Alvarado L."/>
            <person name="Arachchi H.M."/>
            <person name="Berlin A.M."/>
            <person name="Chapman S.B."/>
            <person name="Gainer-Dewar J."/>
            <person name="Goldberg J."/>
            <person name="Griggs A."/>
            <person name="Gujja S."/>
            <person name="Hansen M."/>
            <person name="Howarth C."/>
            <person name="Imamovic A."/>
            <person name="Ireland A."/>
            <person name="Larimer J."/>
            <person name="McCowan C."/>
            <person name="Murphy C."/>
            <person name="Pearson M."/>
            <person name="Poon T.W."/>
            <person name="Priest M."/>
            <person name="Roberts A."/>
            <person name="Saif S."/>
            <person name="Shea T."/>
            <person name="Sisk P."/>
            <person name="Sykes S."/>
            <person name="Wortman J."/>
            <person name="Nusbaum C."/>
            <person name="Birren B."/>
        </authorList>
    </citation>
    <scope>NUCLEOTIDE SEQUENCE [LARGE SCALE GENOMIC DNA]</scope>
    <source>
        <strain evidence="6 7">P1976</strain>
    </source>
</reference>
<evidence type="ECO:0000256" key="4">
    <source>
        <dbReference type="ARBA" id="ARBA00022729"/>
    </source>
</evidence>
<gene>
    <name evidence="6" type="ORF">F444_10685</name>
</gene>
<dbReference type="GO" id="GO:0005576">
    <property type="term" value="C:extracellular region"/>
    <property type="evidence" value="ECO:0007669"/>
    <property type="project" value="UniProtKB-SubCell"/>
</dbReference>
<evidence type="ECO:0000256" key="3">
    <source>
        <dbReference type="ARBA" id="ARBA00022525"/>
    </source>
</evidence>
<evidence type="ECO:0000256" key="1">
    <source>
        <dbReference type="ARBA" id="ARBA00004613"/>
    </source>
</evidence>
<organism evidence="6 7">
    <name type="scientific">Phytophthora nicotianae P1976</name>
    <dbReference type="NCBI Taxonomy" id="1317066"/>
    <lineage>
        <taxon>Eukaryota</taxon>
        <taxon>Sar</taxon>
        <taxon>Stramenopiles</taxon>
        <taxon>Oomycota</taxon>
        <taxon>Peronosporomycetes</taxon>
        <taxon>Peronosporales</taxon>
        <taxon>Peronosporaceae</taxon>
        <taxon>Phytophthora</taxon>
    </lineage>
</organism>